<dbReference type="Pfam" id="PF13723">
    <property type="entry name" value="Ketoacyl-synt_2"/>
    <property type="match status" value="1"/>
</dbReference>
<organism evidence="2 3">
    <name type="scientific">Telmatospirillum siberiense</name>
    <dbReference type="NCBI Taxonomy" id="382514"/>
    <lineage>
        <taxon>Bacteria</taxon>
        <taxon>Pseudomonadati</taxon>
        <taxon>Pseudomonadota</taxon>
        <taxon>Alphaproteobacteria</taxon>
        <taxon>Rhodospirillales</taxon>
        <taxon>Rhodospirillaceae</taxon>
        <taxon>Telmatospirillum</taxon>
    </lineage>
</organism>
<dbReference type="EMBL" id="PIUM01000010">
    <property type="protein sequence ID" value="PKU24587.1"/>
    <property type="molecule type" value="Genomic_DNA"/>
</dbReference>
<feature type="domain" description="Beta-ketoacyl synthase-like N-terminal" evidence="1">
    <location>
        <begin position="64"/>
        <end position="259"/>
    </location>
</feature>
<proteinExistence type="predicted"/>
<comment type="caution">
    <text evidence="2">The sequence shown here is derived from an EMBL/GenBank/DDBJ whole genome shotgun (WGS) entry which is preliminary data.</text>
</comment>
<evidence type="ECO:0000313" key="2">
    <source>
        <dbReference type="EMBL" id="PKU24587.1"/>
    </source>
</evidence>
<evidence type="ECO:0000313" key="3">
    <source>
        <dbReference type="Proteomes" id="UP000233293"/>
    </source>
</evidence>
<dbReference type="InterPro" id="IPR014030">
    <property type="entry name" value="Ketoacyl_synth_N"/>
</dbReference>
<accession>A0A2N3PW22</accession>
<name>A0A2N3PW22_9PROT</name>
<reference evidence="3" key="1">
    <citation type="submission" date="2017-12" db="EMBL/GenBank/DDBJ databases">
        <title>Draft genome sequence of Telmatospirillum siberiense 26-4b1T, an acidotolerant peatland alphaproteobacterium potentially involved in sulfur cycling.</title>
        <authorList>
            <person name="Hausmann B."/>
            <person name="Pjevac P."/>
            <person name="Schreck K."/>
            <person name="Herbold C.W."/>
            <person name="Daims H."/>
            <person name="Wagner M."/>
            <person name="Pester M."/>
            <person name="Loy A."/>
        </authorList>
    </citation>
    <scope>NUCLEOTIDE SEQUENCE [LARGE SCALE GENOMIC DNA]</scope>
    <source>
        <strain evidence="3">26-4b1</strain>
    </source>
</reference>
<keyword evidence="3" id="KW-1185">Reference proteome</keyword>
<evidence type="ECO:0000259" key="1">
    <source>
        <dbReference type="Pfam" id="PF13723"/>
    </source>
</evidence>
<gene>
    <name evidence="2" type="ORF">CWS72_10835</name>
</gene>
<protein>
    <recommendedName>
        <fullName evidence="1">Beta-ketoacyl synthase-like N-terminal domain-containing protein</fullName>
    </recommendedName>
</protein>
<sequence>MVKAPASSLRGEAGASRNGGNDSMAPIFFHVVNWQAWSPERPTAEAWRLWAGTGSDTGPGPADGSAPVPMLLRRRVGALGQQALRAAWSMPQSASARLVFASRHGEFPRTLSIMDSLAAGEPVLPADFTLSVHHALAGLLSIARSNHHGHTAIAAGRDSFGCGLLEAAACLAEKPDEPVLFVYYDEQLPSPFSDFDEDGAPLAVALTLAAGGGSSIGLTLSARPADMPVSRTPAEDFLRFLLDRAPSAASPGERHLWRWTR</sequence>
<dbReference type="Proteomes" id="UP000233293">
    <property type="component" value="Unassembled WGS sequence"/>
</dbReference>
<dbReference type="AlphaFoldDB" id="A0A2N3PW22"/>